<name>A0ACC0VTF2_9STRA</name>
<dbReference type="EMBL" id="CM047586">
    <property type="protein sequence ID" value="KAI9909018.1"/>
    <property type="molecule type" value="Genomic_DNA"/>
</dbReference>
<gene>
    <name evidence="1" type="ORF">PsorP6_015275</name>
</gene>
<organism evidence="1 2">
    <name type="scientific">Peronosclerospora sorghi</name>
    <dbReference type="NCBI Taxonomy" id="230839"/>
    <lineage>
        <taxon>Eukaryota</taxon>
        <taxon>Sar</taxon>
        <taxon>Stramenopiles</taxon>
        <taxon>Oomycota</taxon>
        <taxon>Peronosporomycetes</taxon>
        <taxon>Peronosporales</taxon>
        <taxon>Peronosporaceae</taxon>
        <taxon>Peronosclerospora</taxon>
    </lineage>
</organism>
<dbReference type="Proteomes" id="UP001163321">
    <property type="component" value="Chromosome 7"/>
</dbReference>
<proteinExistence type="predicted"/>
<keyword evidence="2" id="KW-1185">Reference proteome</keyword>
<sequence length="394" mass="44214">MTIKMIDDLRNFDGTHDVPDVSVHGRFVRKLSFSKSLVFGDVQLQDGELLEVMMRAQEGRLDLAAIRQINWDVHLGDMVTVRGVLQGKHSESGYANGWLVDLVSIRVDEPWCLHHTGTVFNYTVSDVAPPTDAMIKGSWLLPPCSKVSTKYTNMPEDFKTNQRRWIQTRLEKRAKAAHLAGDSGNPHYKIDKTQWSRIFCDWIVDSLGEESLAIGTGVVDISGGKGDIPVQLCIQRGIQTTLIDPRPMKLGKHNRKLVAKASAAKDRTLNPQLLRRLDDETLKLYKELFANCSVIVGMHPDEATEAIVDASLTLIKPFSIVPCCVMSRIFPDRRCCDGTPVVTYETFIKYLREKHPKVQSHLLPFAGCNQVLYVFDYVHGPRVDIAQAASKTKS</sequence>
<comment type="caution">
    <text evidence="1">The sequence shown here is derived from an EMBL/GenBank/DDBJ whole genome shotgun (WGS) entry which is preliminary data.</text>
</comment>
<evidence type="ECO:0000313" key="1">
    <source>
        <dbReference type="EMBL" id="KAI9909018.1"/>
    </source>
</evidence>
<reference evidence="1 2" key="1">
    <citation type="journal article" date="2022" name="bioRxiv">
        <title>The genome of the oomycete Peronosclerospora sorghi, a cosmopolitan pathogen of maize and sorghum, is inflated with dispersed pseudogenes.</title>
        <authorList>
            <person name="Fletcher K."/>
            <person name="Martin F."/>
            <person name="Isakeit T."/>
            <person name="Cavanaugh K."/>
            <person name="Magill C."/>
            <person name="Michelmore R."/>
        </authorList>
    </citation>
    <scope>NUCLEOTIDE SEQUENCE [LARGE SCALE GENOMIC DNA]</scope>
    <source>
        <strain evidence="1">P6</strain>
    </source>
</reference>
<protein>
    <submittedName>
        <fullName evidence="1">Uncharacterized protein</fullName>
    </submittedName>
</protein>
<evidence type="ECO:0000313" key="2">
    <source>
        <dbReference type="Proteomes" id="UP001163321"/>
    </source>
</evidence>
<accession>A0ACC0VTF2</accession>